<reference evidence="1" key="2">
    <citation type="submission" date="2025-08" db="UniProtKB">
        <authorList>
            <consortium name="Ensembl"/>
        </authorList>
    </citation>
    <scope>IDENTIFICATION</scope>
</reference>
<keyword evidence="2" id="KW-1185">Reference proteome</keyword>
<name>A0A674MW91_TAKRU</name>
<dbReference type="InParanoid" id="A0A674MW91"/>
<dbReference type="Proteomes" id="UP000005226">
    <property type="component" value="Chromosome 13"/>
</dbReference>
<reference evidence="1 2" key="1">
    <citation type="journal article" date="2011" name="Genome Biol. Evol.">
        <title>Integration of the genetic map and genome assembly of fugu facilitates insights into distinct features of genome evolution in teleosts and mammals.</title>
        <authorList>
            <person name="Kai W."/>
            <person name="Kikuchi K."/>
            <person name="Tohari S."/>
            <person name="Chew A.K."/>
            <person name="Tay A."/>
            <person name="Fujiwara A."/>
            <person name="Hosoya S."/>
            <person name="Suetake H."/>
            <person name="Naruse K."/>
            <person name="Brenner S."/>
            <person name="Suzuki Y."/>
            <person name="Venkatesh B."/>
        </authorList>
    </citation>
    <scope>NUCLEOTIDE SEQUENCE [LARGE SCALE GENOMIC DNA]</scope>
</reference>
<proteinExistence type="predicted"/>
<evidence type="ECO:0000313" key="1">
    <source>
        <dbReference type="Ensembl" id="ENSTRUP00000065391.1"/>
    </source>
</evidence>
<dbReference type="Ensembl" id="ENSTRUT00000064147.1">
    <property type="protein sequence ID" value="ENSTRUP00000065391.1"/>
    <property type="gene ID" value="ENSTRUG00000029807.1"/>
</dbReference>
<sequence length="48" mass="5992">MYAVCFVIRCRHWLPLLLNDNLNSLRELLAQLLQNRVWEQYWSVCWRK</sequence>
<protein>
    <submittedName>
        <fullName evidence="1">Uncharacterized protein</fullName>
    </submittedName>
</protein>
<reference evidence="1" key="3">
    <citation type="submission" date="2025-09" db="UniProtKB">
        <authorList>
            <consortium name="Ensembl"/>
        </authorList>
    </citation>
    <scope>IDENTIFICATION</scope>
</reference>
<evidence type="ECO:0000313" key="2">
    <source>
        <dbReference type="Proteomes" id="UP000005226"/>
    </source>
</evidence>
<organism evidence="1 2">
    <name type="scientific">Takifugu rubripes</name>
    <name type="common">Japanese pufferfish</name>
    <name type="synonym">Fugu rubripes</name>
    <dbReference type="NCBI Taxonomy" id="31033"/>
    <lineage>
        <taxon>Eukaryota</taxon>
        <taxon>Metazoa</taxon>
        <taxon>Chordata</taxon>
        <taxon>Craniata</taxon>
        <taxon>Vertebrata</taxon>
        <taxon>Euteleostomi</taxon>
        <taxon>Actinopterygii</taxon>
        <taxon>Neopterygii</taxon>
        <taxon>Teleostei</taxon>
        <taxon>Neoteleostei</taxon>
        <taxon>Acanthomorphata</taxon>
        <taxon>Eupercaria</taxon>
        <taxon>Tetraodontiformes</taxon>
        <taxon>Tetradontoidea</taxon>
        <taxon>Tetraodontidae</taxon>
        <taxon>Takifugu</taxon>
    </lineage>
</organism>
<accession>A0A674MW91</accession>
<dbReference type="AlphaFoldDB" id="A0A674MW91"/>